<evidence type="ECO:0000259" key="5">
    <source>
        <dbReference type="PROSITE" id="PS50931"/>
    </source>
</evidence>
<dbReference type="InterPro" id="IPR005119">
    <property type="entry name" value="LysR_subst-bd"/>
</dbReference>
<feature type="domain" description="HTH lysR-type" evidence="5">
    <location>
        <begin position="6"/>
        <end position="63"/>
    </location>
</feature>
<dbReference type="PANTHER" id="PTHR30118:SF6">
    <property type="entry name" value="HTH-TYPE TRANSCRIPTIONAL REGULATOR LEUO"/>
    <property type="match status" value="1"/>
</dbReference>
<evidence type="ECO:0000256" key="3">
    <source>
        <dbReference type="ARBA" id="ARBA00023125"/>
    </source>
</evidence>
<dbReference type="Pfam" id="PF00126">
    <property type="entry name" value="HTH_1"/>
    <property type="match status" value="1"/>
</dbReference>
<keyword evidence="3" id="KW-0238">DNA-binding</keyword>
<dbReference type="PRINTS" id="PR00039">
    <property type="entry name" value="HTHLYSR"/>
</dbReference>
<dbReference type="SUPFAM" id="SSF46785">
    <property type="entry name" value="Winged helix' DNA-binding domain"/>
    <property type="match status" value="1"/>
</dbReference>
<proteinExistence type="inferred from homology"/>
<evidence type="ECO:0000256" key="2">
    <source>
        <dbReference type="ARBA" id="ARBA00023015"/>
    </source>
</evidence>
<accession>A0ABW7FBI9</accession>
<dbReference type="SUPFAM" id="SSF53850">
    <property type="entry name" value="Periplasmic binding protein-like II"/>
    <property type="match status" value="1"/>
</dbReference>
<evidence type="ECO:0000313" key="6">
    <source>
        <dbReference type="EMBL" id="MFG6439066.1"/>
    </source>
</evidence>
<dbReference type="Gene3D" id="3.40.190.10">
    <property type="entry name" value="Periplasmic binding protein-like II"/>
    <property type="match status" value="2"/>
</dbReference>
<keyword evidence="4" id="KW-0804">Transcription</keyword>
<dbReference type="PANTHER" id="PTHR30118">
    <property type="entry name" value="HTH-TYPE TRANSCRIPTIONAL REGULATOR LEUO-RELATED"/>
    <property type="match status" value="1"/>
</dbReference>
<evidence type="ECO:0000313" key="7">
    <source>
        <dbReference type="Proteomes" id="UP001606301"/>
    </source>
</evidence>
<evidence type="ECO:0000256" key="1">
    <source>
        <dbReference type="ARBA" id="ARBA00009437"/>
    </source>
</evidence>
<organism evidence="6 7">
    <name type="scientific">Pelomonas margarita</name>
    <dbReference type="NCBI Taxonomy" id="3299031"/>
    <lineage>
        <taxon>Bacteria</taxon>
        <taxon>Pseudomonadati</taxon>
        <taxon>Pseudomonadota</taxon>
        <taxon>Betaproteobacteria</taxon>
        <taxon>Burkholderiales</taxon>
        <taxon>Sphaerotilaceae</taxon>
        <taxon>Roseateles</taxon>
    </lineage>
</organism>
<dbReference type="EMBL" id="JBIGHW010000001">
    <property type="protein sequence ID" value="MFG6439066.1"/>
    <property type="molecule type" value="Genomic_DNA"/>
</dbReference>
<keyword evidence="2" id="KW-0805">Transcription regulation</keyword>
<dbReference type="Proteomes" id="UP001606301">
    <property type="component" value="Unassembled WGS sequence"/>
</dbReference>
<keyword evidence="7" id="KW-1185">Reference proteome</keyword>
<comment type="caution">
    <text evidence="6">The sequence shown here is derived from an EMBL/GenBank/DDBJ whole genome shotgun (WGS) entry which is preliminary data.</text>
</comment>
<dbReference type="InterPro" id="IPR036390">
    <property type="entry name" value="WH_DNA-bd_sf"/>
</dbReference>
<reference evidence="6 7" key="1">
    <citation type="submission" date="2024-08" db="EMBL/GenBank/DDBJ databases">
        <authorList>
            <person name="Lu H."/>
        </authorList>
    </citation>
    <scope>NUCLEOTIDE SEQUENCE [LARGE SCALE GENOMIC DNA]</scope>
    <source>
        <strain evidence="6 7">LKC17W</strain>
    </source>
</reference>
<comment type="similarity">
    <text evidence="1">Belongs to the LysR transcriptional regulatory family.</text>
</comment>
<dbReference type="InterPro" id="IPR000847">
    <property type="entry name" value="LysR_HTH_N"/>
</dbReference>
<dbReference type="InterPro" id="IPR050389">
    <property type="entry name" value="LysR-type_TF"/>
</dbReference>
<dbReference type="Gene3D" id="1.10.10.10">
    <property type="entry name" value="Winged helix-like DNA-binding domain superfamily/Winged helix DNA-binding domain"/>
    <property type="match status" value="1"/>
</dbReference>
<name>A0ABW7FBI9_9BURK</name>
<gene>
    <name evidence="6" type="ORF">ACG0Z3_00060</name>
</gene>
<evidence type="ECO:0000256" key="4">
    <source>
        <dbReference type="ARBA" id="ARBA00023163"/>
    </source>
</evidence>
<dbReference type="Pfam" id="PF03466">
    <property type="entry name" value="LysR_substrate"/>
    <property type="match status" value="1"/>
</dbReference>
<protein>
    <submittedName>
        <fullName evidence="6">LysR family transcriptional regulator</fullName>
    </submittedName>
</protein>
<dbReference type="InterPro" id="IPR036388">
    <property type="entry name" value="WH-like_DNA-bd_sf"/>
</dbReference>
<sequence length="306" mass="33691">MRFNKLDLNLLVALDALLVESSISRAAARVHLSQGAMSNALARLREHFGDELLVAVGRRMEATPRAQALAPMVRDLLVRIDATLQVQPLFDPTTTDRRFRIVASDYSMWVFVPQLLQHAAELGATACFEFLPQVGNATQALERGEADILIIPLRYVSPEHPAAPLFRDEFTCLMDRHHALAGQPLTREAYAAAGHVVMQPPGTPAAAIDASHLEQLGITRRVEVASYSFSSLPGLVAGTQRLATVQRRIARKACTHLPLVAVDPEFELPTVDQRLQWHRHRATDPGLLWLRETLAAAAQQMDSLAG</sequence>
<dbReference type="PROSITE" id="PS50931">
    <property type="entry name" value="HTH_LYSR"/>
    <property type="match status" value="1"/>
</dbReference>
<dbReference type="RefSeq" id="WP_394394334.1">
    <property type="nucleotide sequence ID" value="NZ_JBIGHW010000001.1"/>
</dbReference>